<dbReference type="Proteomes" id="UP000000653">
    <property type="component" value="Chromosome"/>
</dbReference>
<evidence type="ECO:0000313" key="1">
    <source>
        <dbReference type="EMBL" id="ABJ10566.1"/>
    </source>
</evidence>
<dbReference type="RefSeq" id="WP_003140325.1">
    <property type="nucleotide sequence ID" value="NC_008463.1"/>
</dbReference>
<evidence type="ECO:0000313" key="2">
    <source>
        <dbReference type="Proteomes" id="UP000000653"/>
    </source>
</evidence>
<organism evidence="1 2">
    <name type="scientific">Pseudomonas aeruginosa (strain UCBPP-PA14)</name>
    <dbReference type="NCBI Taxonomy" id="208963"/>
    <lineage>
        <taxon>Bacteria</taxon>
        <taxon>Pseudomonadati</taxon>
        <taxon>Pseudomonadota</taxon>
        <taxon>Gammaproteobacteria</taxon>
        <taxon>Pseudomonadales</taxon>
        <taxon>Pseudomonadaceae</taxon>
        <taxon>Pseudomonas</taxon>
    </lineage>
</organism>
<name>A0A0H2Z8N5_PSEAB</name>
<dbReference type="AlphaFoldDB" id="A0A0H2Z8N5"/>
<accession>A0A0H2Z8N5</accession>
<dbReference type="EMBL" id="CP000438">
    <property type="protein sequence ID" value="ABJ10566.1"/>
    <property type="molecule type" value="Genomic_DNA"/>
</dbReference>
<proteinExistence type="predicted"/>
<dbReference type="KEGG" id="pau:PA14_46510"/>
<dbReference type="HOGENOM" id="CLU_605287_0_0_6"/>
<gene>
    <name evidence="1" type="ordered locus">PA14_46510</name>
</gene>
<reference evidence="1 2" key="1">
    <citation type="journal article" date="2006" name="Genome Biol.">
        <title>Genomic analysis reveals that Pseudomonas aeruginosa virulence is combinatorial.</title>
        <authorList>
            <person name="Lee D.G."/>
            <person name="Urbach J.M."/>
            <person name="Wu G."/>
            <person name="Liberati N.T."/>
            <person name="Feinbaum R.L."/>
            <person name="Miyata S."/>
            <person name="Diggins L.T."/>
            <person name="He J."/>
            <person name="Saucier M."/>
            <person name="Deziel E."/>
            <person name="Friedman L."/>
            <person name="Li L."/>
            <person name="Grills G."/>
            <person name="Montgomery K."/>
            <person name="Kucherlapati R."/>
            <person name="Rahme L.G."/>
            <person name="Ausubel F.M."/>
        </authorList>
    </citation>
    <scope>NUCLEOTIDE SEQUENCE [LARGE SCALE GENOMIC DNA]</scope>
    <source>
        <strain evidence="1 2">UCBPP-PA14</strain>
    </source>
</reference>
<sequence length="452" mass="49444">MISYGLRLGAVNAGYDGLDPLGNYVAKHIGRGSAGVIRLLPSALSTVPQAVAQGQPVTPLRLHQALAQVLGNTTQLPVQNIGLLFAHSYQPAPRIFGLMFDLGFRTPEDQAVDMFTQVPRQGCVVFLGAIAAARAGAEFDRQVAFTSVHEVGHVFNLIHQTSPLTFMASSKKDATYGDGAYFFGPNQTNWLMRCATDVDVMPGGSIFRDFGYQDKRAGRAAASGQLALDVSTSSDEFWPMEPIMLNIRLSVTGTSKAVVPAEVDPGYKRFRVMIRDPDGSVRLYRSPLRFCSQGASIEISAESPFVRDLPLFGQAGGYTFKAAGLHQVWAELDVTGRKLLRSNVCEINVLPEFRRRPKWAEIASPSNARTLFYRAGGIDEFSSILHSARLARPMTRAMALYVCSRAALSAGCIDRRRNEWAREHLQRCLDLAVLPPHQQSRAEQSLALISSA</sequence>
<protein>
    <submittedName>
        <fullName evidence="1">Uncharacterized protein</fullName>
    </submittedName>
</protein>
<dbReference type="BioCyc" id="PAER208963:G1G74-3900-MONOMER"/>